<dbReference type="SUPFAM" id="SSF47459">
    <property type="entry name" value="HLH, helix-loop-helix DNA-binding domain"/>
    <property type="match status" value="1"/>
</dbReference>
<dbReference type="GO" id="GO:0046983">
    <property type="term" value="F:protein dimerization activity"/>
    <property type="evidence" value="ECO:0007669"/>
    <property type="project" value="InterPro"/>
</dbReference>
<sequence>MVTYTAVHLVDDNPKIISMPQPTSARAPNGLSQRPPPKNSQKYIQLRPKEGALLIKLPNSYSDFKRRKHALSQKNQRDRLKMAFDQMAHVLRTSGVGNGQKGGLCTKVDLLETAVGYIQHLQSEINGHKNHKISEG</sequence>
<dbReference type="Pfam" id="PF00010">
    <property type="entry name" value="HLH"/>
    <property type="match status" value="1"/>
</dbReference>
<feature type="region of interest" description="Disordered" evidence="1">
    <location>
        <begin position="15"/>
        <end position="41"/>
    </location>
</feature>
<evidence type="ECO:0000259" key="2">
    <source>
        <dbReference type="PROSITE" id="PS50888"/>
    </source>
</evidence>
<dbReference type="InterPro" id="IPR011598">
    <property type="entry name" value="bHLH_dom"/>
</dbReference>
<feature type="domain" description="BHLH" evidence="2">
    <location>
        <begin position="64"/>
        <end position="121"/>
    </location>
</feature>
<dbReference type="InterPro" id="IPR036638">
    <property type="entry name" value="HLH_DNA-bd_sf"/>
</dbReference>
<evidence type="ECO:0000256" key="1">
    <source>
        <dbReference type="SAM" id="MobiDB-lite"/>
    </source>
</evidence>
<feature type="compositionally biased region" description="Polar residues" evidence="1">
    <location>
        <begin position="20"/>
        <end position="32"/>
    </location>
</feature>
<comment type="caution">
    <text evidence="3">The sequence shown here is derived from an EMBL/GenBank/DDBJ whole genome shotgun (WGS) entry which is preliminary data.</text>
</comment>
<keyword evidence="4" id="KW-1185">Reference proteome</keyword>
<gene>
    <name evidence="3" type="ORF">ETB97_010828</name>
</gene>
<name>A0A8H6A9J3_PETAA</name>
<reference evidence="3 4" key="1">
    <citation type="submission" date="2019-04" db="EMBL/GenBank/DDBJ databases">
        <title>Aspergillus burnettii sp. nov., novel species from soil in southeast Queensland.</title>
        <authorList>
            <person name="Gilchrist C.L.M."/>
            <person name="Pitt J.I."/>
            <person name="Lange L."/>
            <person name="Lacey H.J."/>
            <person name="Vuong D."/>
            <person name="Midgley D.J."/>
            <person name="Greenfield P."/>
            <person name="Bradbury M."/>
            <person name="Lacey E."/>
            <person name="Busk P.K."/>
            <person name="Pilgaard B."/>
            <person name="Chooi Y.H."/>
            <person name="Piggott A.M."/>
        </authorList>
    </citation>
    <scope>NUCLEOTIDE SEQUENCE [LARGE SCALE GENOMIC DNA]</scope>
    <source>
        <strain evidence="3 4">FRR 5400</strain>
    </source>
</reference>
<accession>A0A8H6A9J3</accession>
<dbReference type="AlphaFoldDB" id="A0A8H6A9J3"/>
<dbReference type="Gene3D" id="4.10.280.10">
    <property type="entry name" value="Helix-loop-helix DNA-binding domain"/>
    <property type="match status" value="1"/>
</dbReference>
<organism evidence="3 4">
    <name type="scientific">Petromyces alliaceus</name>
    <name type="common">Aspergillus alliaceus</name>
    <dbReference type="NCBI Taxonomy" id="209559"/>
    <lineage>
        <taxon>Eukaryota</taxon>
        <taxon>Fungi</taxon>
        <taxon>Dikarya</taxon>
        <taxon>Ascomycota</taxon>
        <taxon>Pezizomycotina</taxon>
        <taxon>Eurotiomycetes</taxon>
        <taxon>Eurotiomycetidae</taxon>
        <taxon>Eurotiales</taxon>
        <taxon>Aspergillaceae</taxon>
        <taxon>Aspergillus</taxon>
        <taxon>Aspergillus subgen. Circumdati</taxon>
    </lineage>
</organism>
<protein>
    <recommendedName>
        <fullName evidence="2">BHLH domain-containing protein</fullName>
    </recommendedName>
</protein>
<evidence type="ECO:0000313" key="4">
    <source>
        <dbReference type="Proteomes" id="UP000541154"/>
    </source>
</evidence>
<evidence type="ECO:0000313" key="3">
    <source>
        <dbReference type="EMBL" id="KAF5863020.1"/>
    </source>
</evidence>
<proteinExistence type="predicted"/>
<dbReference type="Proteomes" id="UP000541154">
    <property type="component" value="Unassembled WGS sequence"/>
</dbReference>
<dbReference type="EMBL" id="SPNV01000060">
    <property type="protein sequence ID" value="KAF5863020.1"/>
    <property type="molecule type" value="Genomic_DNA"/>
</dbReference>
<dbReference type="PROSITE" id="PS50888">
    <property type="entry name" value="BHLH"/>
    <property type="match status" value="1"/>
</dbReference>